<dbReference type="PANTHER" id="PTHR39069">
    <property type="entry name" value="ECDYSONE-INDUCIBLE GENE E1, ISOFORM A"/>
    <property type="match status" value="1"/>
</dbReference>
<keyword evidence="4" id="KW-1185">Reference proteome</keyword>
<organism evidence="3 4">
    <name type="scientific">Dreissena polymorpha</name>
    <name type="common">Zebra mussel</name>
    <name type="synonym">Mytilus polymorpha</name>
    <dbReference type="NCBI Taxonomy" id="45954"/>
    <lineage>
        <taxon>Eukaryota</taxon>
        <taxon>Metazoa</taxon>
        <taxon>Spiralia</taxon>
        <taxon>Lophotrochozoa</taxon>
        <taxon>Mollusca</taxon>
        <taxon>Bivalvia</taxon>
        <taxon>Autobranchia</taxon>
        <taxon>Heteroconchia</taxon>
        <taxon>Euheterodonta</taxon>
        <taxon>Imparidentia</taxon>
        <taxon>Neoheterodontei</taxon>
        <taxon>Myida</taxon>
        <taxon>Dreissenoidea</taxon>
        <taxon>Dreissenidae</taxon>
        <taxon>Dreissena</taxon>
    </lineage>
</organism>
<comment type="caution">
    <text evidence="3">The sequence shown here is derived from an EMBL/GenBank/DDBJ whole genome shotgun (WGS) entry which is preliminary data.</text>
</comment>
<proteinExistence type="predicted"/>
<feature type="chain" id="PRO_5039258222" evidence="2">
    <location>
        <begin position="23"/>
        <end position="134"/>
    </location>
</feature>
<dbReference type="AlphaFoldDB" id="A0A9D4NJS1"/>
<feature type="signal peptide" evidence="2">
    <location>
        <begin position="1"/>
        <end position="22"/>
    </location>
</feature>
<dbReference type="PANTHER" id="PTHR39069:SF8">
    <property type="entry name" value="FI17111P1"/>
    <property type="match status" value="1"/>
</dbReference>
<protein>
    <submittedName>
        <fullName evidence="3">Uncharacterized protein</fullName>
    </submittedName>
</protein>
<sequence length="134" mass="13354">MSSTGHFVTIFLVLGLVGSAFSAALGGTCATNAECTGTTHADVCTTLKCACKTGYAANTGGTACIATGALKGTCTASTDCTVTTNAGTCTSGKCECNTGYTANTDETACSSGVMTLVATWIMLMMVITTSLIKL</sequence>
<keyword evidence="2" id="KW-0732">Signal</keyword>
<reference evidence="3" key="1">
    <citation type="journal article" date="2019" name="bioRxiv">
        <title>The Genome of the Zebra Mussel, Dreissena polymorpha: A Resource for Invasive Species Research.</title>
        <authorList>
            <person name="McCartney M.A."/>
            <person name="Auch B."/>
            <person name="Kono T."/>
            <person name="Mallez S."/>
            <person name="Zhang Y."/>
            <person name="Obille A."/>
            <person name="Becker A."/>
            <person name="Abrahante J.E."/>
            <person name="Garbe J."/>
            <person name="Badalamenti J.P."/>
            <person name="Herman A."/>
            <person name="Mangelson H."/>
            <person name="Liachko I."/>
            <person name="Sullivan S."/>
            <person name="Sone E.D."/>
            <person name="Koren S."/>
            <person name="Silverstein K.A.T."/>
            <person name="Beckman K.B."/>
            <person name="Gohl D.M."/>
        </authorList>
    </citation>
    <scope>NUCLEOTIDE SEQUENCE</scope>
    <source>
        <strain evidence="3">Duluth1</strain>
        <tissue evidence="3">Whole animal</tissue>
    </source>
</reference>
<dbReference type="Gene3D" id="2.90.20.10">
    <property type="entry name" value="Plasmodium vivax P25 domain"/>
    <property type="match status" value="1"/>
</dbReference>
<evidence type="ECO:0000313" key="4">
    <source>
        <dbReference type="Proteomes" id="UP000828390"/>
    </source>
</evidence>
<evidence type="ECO:0000256" key="2">
    <source>
        <dbReference type="SAM" id="SignalP"/>
    </source>
</evidence>
<feature type="transmembrane region" description="Helical" evidence="1">
    <location>
        <begin position="113"/>
        <end position="132"/>
    </location>
</feature>
<accession>A0A9D4NJS1</accession>
<keyword evidence="1" id="KW-0812">Transmembrane</keyword>
<keyword evidence="1" id="KW-0472">Membrane</keyword>
<evidence type="ECO:0000256" key="1">
    <source>
        <dbReference type="SAM" id="Phobius"/>
    </source>
</evidence>
<name>A0A9D4NJS1_DREPO</name>
<evidence type="ECO:0000313" key="3">
    <source>
        <dbReference type="EMBL" id="KAH3897918.1"/>
    </source>
</evidence>
<dbReference type="Proteomes" id="UP000828390">
    <property type="component" value="Unassembled WGS sequence"/>
</dbReference>
<dbReference type="EMBL" id="JAIWYP010000001">
    <property type="protein sequence ID" value="KAH3897918.1"/>
    <property type="molecule type" value="Genomic_DNA"/>
</dbReference>
<keyword evidence="1" id="KW-1133">Transmembrane helix</keyword>
<reference evidence="3" key="2">
    <citation type="submission" date="2020-11" db="EMBL/GenBank/DDBJ databases">
        <authorList>
            <person name="McCartney M.A."/>
            <person name="Auch B."/>
            <person name="Kono T."/>
            <person name="Mallez S."/>
            <person name="Becker A."/>
            <person name="Gohl D.M."/>
            <person name="Silverstein K.A.T."/>
            <person name="Koren S."/>
            <person name="Bechman K.B."/>
            <person name="Herman A."/>
            <person name="Abrahante J.E."/>
            <person name="Garbe J."/>
        </authorList>
    </citation>
    <scope>NUCLEOTIDE SEQUENCE</scope>
    <source>
        <strain evidence="3">Duluth1</strain>
        <tissue evidence="3">Whole animal</tissue>
    </source>
</reference>
<gene>
    <name evidence="3" type="ORF">DPMN_022114</name>
</gene>